<sequence length="431" mass="47885">MKTLYIECSMGAAGDMLMASLLELCPNKEEFLENINELKLPGVKVTAEQSSKCGIYGTHICVRVNGEEEISQDVHEHEHCHDGHEHTHEHCHSEHDHIHEHCCHEDHVQEHSHGHHHHSGMHDIEHIIDNLNVSQKVKDNAKSVYKLIAEAESHAHNKPVDEIHFHEVGTMDAIADVVGVCMLIDDIAPDKIIVSPVHVGSGQVKCAHGILPVPAPATSHILQGVPTYGGSVRGELCTPTGAALLKHFASEFGNMPVMKVSSIGYGMGTKDFQQANCLRTFLGETEDGRESIAELCCNIDDMTAEDIGFAMERLFEGGAMDVFTTSIGMKKNRPATMLTCMCSTEKREVMIKLMFKHTTTLGIREYICNRYTMDRSQYHVTCEYGHINVKKSIGWGVSREKAEYDDMAAIAREKDISISEVRKTVDSAIKK</sequence>
<gene>
    <name evidence="3" type="primary">larC</name>
    <name evidence="4" type="ORF">SAMN02745248_01568</name>
</gene>
<evidence type="ECO:0000256" key="1">
    <source>
        <dbReference type="ARBA" id="ARBA00022596"/>
    </source>
</evidence>
<dbReference type="Pfam" id="PF01969">
    <property type="entry name" value="Ni_insertion"/>
    <property type="match status" value="1"/>
</dbReference>
<dbReference type="AlphaFoldDB" id="A0A1M6NZJ2"/>
<dbReference type="Gene3D" id="3.30.70.1380">
    <property type="entry name" value="Transcriptional regulatory protein pf0864 domain like"/>
    <property type="match status" value="1"/>
</dbReference>
<evidence type="ECO:0000313" key="4">
    <source>
        <dbReference type="EMBL" id="SHK01074.1"/>
    </source>
</evidence>
<name>A0A1M6NZJ2_9CLOT</name>
<evidence type="ECO:0000313" key="5">
    <source>
        <dbReference type="Proteomes" id="UP000183952"/>
    </source>
</evidence>
<dbReference type="STRING" id="1121331.SAMN02745248_01568"/>
<proteinExistence type="inferred from homology"/>
<dbReference type="GO" id="GO:0016151">
    <property type="term" value="F:nickel cation binding"/>
    <property type="evidence" value="ECO:0007669"/>
    <property type="project" value="UniProtKB-UniRule"/>
</dbReference>
<dbReference type="EC" id="4.99.1.12" evidence="3"/>
<keyword evidence="5" id="KW-1185">Reference proteome</keyword>
<dbReference type="GO" id="GO:0051604">
    <property type="term" value="P:protein maturation"/>
    <property type="evidence" value="ECO:0007669"/>
    <property type="project" value="UniProtKB-UniRule"/>
</dbReference>
<dbReference type="Proteomes" id="UP000183952">
    <property type="component" value="Unassembled WGS sequence"/>
</dbReference>
<comment type="similarity">
    <text evidence="3">Belongs to the LarC family.</text>
</comment>
<accession>A0A1M6NZJ2</accession>
<dbReference type="PANTHER" id="PTHR36566:SF1">
    <property type="entry name" value="PYRIDINIUM-3,5-BISTHIOCARBOXYLIC ACID MONONUCLEOTIDE NICKEL INSERTION PROTEIN"/>
    <property type="match status" value="1"/>
</dbReference>
<dbReference type="GO" id="GO:0016829">
    <property type="term" value="F:lyase activity"/>
    <property type="evidence" value="ECO:0007669"/>
    <property type="project" value="UniProtKB-UniRule"/>
</dbReference>
<keyword evidence="2 3" id="KW-0456">Lyase</keyword>
<keyword evidence="1 3" id="KW-0533">Nickel</keyword>
<reference evidence="4 5" key="1">
    <citation type="submission" date="2016-11" db="EMBL/GenBank/DDBJ databases">
        <authorList>
            <person name="Jaros S."/>
            <person name="Januszkiewicz K."/>
            <person name="Wedrychowicz H."/>
        </authorList>
    </citation>
    <scope>NUCLEOTIDE SEQUENCE [LARGE SCALE GENOMIC DNA]</scope>
    <source>
        <strain evidence="4 5">DSM 3090</strain>
    </source>
</reference>
<dbReference type="PANTHER" id="PTHR36566">
    <property type="entry name" value="NICKEL INSERTION PROTEIN-RELATED"/>
    <property type="match status" value="1"/>
</dbReference>
<evidence type="ECO:0000256" key="2">
    <source>
        <dbReference type="ARBA" id="ARBA00023239"/>
    </source>
</evidence>
<dbReference type="OrthoDB" id="9765625at2"/>
<protein>
    <recommendedName>
        <fullName evidence="3">Pyridinium-3,5-bisthiocarboxylic acid mononucleotide nickel insertion protein</fullName>
        <shortName evidence="3">P2TMN nickel insertion protein</shortName>
        <ecNumber evidence="3">4.99.1.12</ecNumber>
    </recommendedName>
    <alternativeName>
        <fullName evidence="3">Nickel-pincer cofactor biosynthesis protein LarC</fullName>
    </alternativeName>
</protein>
<dbReference type="EMBL" id="FRAD01000011">
    <property type="protein sequence ID" value="SHK01074.1"/>
    <property type="molecule type" value="Genomic_DNA"/>
</dbReference>
<comment type="catalytic activity">
    <reaction evidence="3">
        <text>Ni(II)-pyridinium-3,5-bisthiocarboxylate mononucleotide = pyridinium-3,5-bisthiocarboxylate mononucleotide + Ni(2+)</text>
        <dbReference type="Rhea" id="RHEA:54784"/>
        <dbReference type="ChEBI" id="CHEBI:49786"/>
        <dbReference type="ChEBI" id="CHEBI:137372"/>
        <dbReference type="ChEBI" id="CHEBI:137373"/>
        <dbReference type="EC" id="4.99.1.12"/>
    </reaction>
</comment>
<comment type="function">
    <text evidence="3">Involved in the biosynthesis of a nickel-pincer cofactor ((SCS)Ni(II) pincer complex). Binds Ni(2+), and functions in nickel delivery to pyridinium-3,5-bisthiocarboxylic acid mononucleotide (P2TMN), to form the mature cofactor. Is thus probably required for the activation of nickel-pincer cofactor-dependent enzymes.</text>
</comment>
<organism evidence="4 5">
    <name type="scientific">Hathewaya proteolytica DSM 3090</name>
    <dbReference type="NCBI Taxonomy" id="1121331"/>
    <lineage>
        <taxon>Bacteria</taxon>
        <taxon>Bacillati</taxon>
        <taxon>Bacillota</taxon>
        <taxon>Clostridia</taxon>
        <taxon>Eubacteriales</taxon>
        <taxon>Clostridiaceae</taxon>
        <taxon>Hathewaya</taxon>
    </lineage>
</organism>
<dbReference type="HAMAP" id="MF_01074">
    <property type="entry name" value="LarC"/>
    <property type="match status" value="1"/>
</dbReference>
<dbReference type="NCBIfam" id="TIGR00299">
    <property type="entry name" value="nickel pincer cofactor biosynthesis protein LarC"/>
    <property type="match status" value="1"/>
</dbReference>
<dbReference type="RefSeq" id="WP_072903524.1">
    <property type="nucleotide sequence ID" value="NZ_FRAD01000011.1"/>
</dbReference>
<evidence type="ECO:0000256" key="3">
    <source>
        <dbReference type="HAMAP-Rule" id="MF_01074"/>
    </source>
</evidence>
<dbReference type="InterPro" id="IPR002822">
    <property type="entry name" value="Ni_insertion"/>
</dbReference>